<dbReference type="PANTHER" id="PTHR33361:SF2">
    <property type="entry name" value="DUF885 DOMAIN-CONTAINING PROTEIN"/>
    <property type="match status" value="1"/>
</dbReference>
<name>A0A1B7P775_9EURO</name>
<evidence type="ECO:0000313" key="2">
    <source>
        <dbReference type="Proteomes" id="UP000091918"/>
    </source>
</evidence>
<dbReference type="Pfam" id="PF05960">
    <property type="entry name" value="DUF885"/>
    <property type="match status" value="1"/>
</dbReference>
<dbReference type="EMBL" id="LGUA01000044">
    <property type="protein sequence ID" value="OAX84861.1"/>
    <property type="molecule type" value="Genomic_DNA"/>
</dbReference>
<sequence>MHRKIEELLTAWTSDLSVVDKMQQRIEQVTEDLKCINLFYNISFSPERVSRLQEYYKEQLNDLSKEDFDTFTLQDKIDYLLLRNHLQRNLRQLDLDAQRDKKMQPLLPFAPTIINLCQERQKMKKINGEKAASDLNDAIRLISEIKQRIEFGQLAIDEPSALRGVKAIAQLRNHLQEWFDFFNAYNPLFTWWVSEPHGKIATALENLISLIREKLVGIAPDSEEDAIVGEPIGREGLIADLEAEMIPYSPEELLSIGESEYAWCETEMIKASTELGYGGNWHQALEYVKTLHVEPGQQTQLVHDLALEAIEYVTKKHDLVTVPPLAAETWRMVMIPPAQQKQSPFFLGGEKIMVSYPTSDMPHEYKLMSMRSNNIHFARATVFHELIPGHHLQMYMNARHRAYRQLFFTPFWIEGDALYWEMILWDKKFPITPENKIGMLFWRMHRCVRIIFSLKFHLGLMSARECVDQLVERVGHERATAEGEVRRSFGGDYTPLYQAGYMLGALQLYALRKEVVDAGVMIPEKEFHDRILKENHMPIELLRALLKDLPLEREFKAKWRFY</sequence>
<dbReference type="InterPro" id="IPR010281">
    <property type="entry name" value="DUF885"/>
</dbReference>
<evidence type="ECO:0000313" key="1">
    <source>
        <dbReference type="EMBL" id="OAX84861.1"/>
    </source>
</evidence>
<dbReference type="Proteomes" id="UP000091918">
    <property type="component" value="Unassembled WGS sequence"/>
</dbReference>
<comment type="caution">
    <text evidence="1">The sequence shown here is derived from an EMBL/GenBank/DDBJ whole genome shotgun (WGS) entry which is preliminary data.</text>
</comment>
<proteinExistence type="predicted"/>
<gene>
    <name evidence="1" type="ORF">ACJ72_00763</name>
</gene>
<reference evidence="1 2" key="1">
    <citation type="submission" date="2015-07" db="EMBL/GenBank/DDBJ databases">
        <title>Emmonsia species relationships and genome sequence.</title>
        <authorList>
            <person name="Cuomo C.A."/>
            <person name="Schwartz I.S."/>
            <person name="Kenyon C."/>
            <person name="de Hoog G.S."/>
            <person name="Govender N.P."/>
            <person name="Botha A."/>
            <person name="Moreno L."/>
            <person name="de Vries M."/>
            <person name="Munoz J.F."/>
            <person name="Stielow J.B."/>
        </authorList>
    </citation>
    <scope>NUCLEOTIDE SEQUENCE [LARGE SCALE GENOMIC DNA]</scope>
    <source>
        <strain evidence="1 2">CBS 136260</strain>
    </source>
</reference>
<dbReference type="OrthoDB" id="5959877at2759"/>
<organism evidence="1 2">
    <name type="scientific">Emergomyces africanus</name>
    <dbReference type="NCBI Taxonomy" id="1955775"/>
    <lineage>
        <taxon>Eukaryota</taxon>
        <taxon>Fungi</taxon>
        <taxon>Dikarya</taxon>
        <taxon>Ascomycota</taxon>
        <taxon>Pezizomycotina</taxon>
        <taxon>Eurotiomycetes</taxon>
        <taxon>Eurotiomycetidae</taxon>
        <taxon>Onygenales</taxon>
        <taxon>Ajellomycetaceae</taxon>
        <taxon>Emergomyces</taxon>
    </lineage>
</organism>
<evidence type="ECO:0008006" key="3">
    <source>
        <dbReference type="Google" id="ProtNLM"/>
    </source>
</evidence>
<accession>A0A1B7P775</accession>
<dbReference type="AlphaFoldDB" id="A0A1B7P775"/>
<protein>
    <recommendedName>
        <fullName evidence="3">X-Pro dipeptidyl-peptidase</fullName>
    </recommendedName>
</protein>
<keyword evidence="2" id="KW-1185">Reference proteome</keyword>
<dbReference type="PANTHER" id="PTHR33361">
    <property type="entry name" value="GLR0591 PROTEIN"/>
    <property type="match status" value="1"/>
</dbReference>